<dbReference type="PRINTS" id="PR00705">
    <property type="entry name" value="PAPAIN"/>
</dbReference>
<dbReference type="SMART" id="SM00848">
    <property type="entry name" value="Inhibitor_I29"/>
    <property type="match status" value="1"/>
</dbReference>
<dbReference type="InterPro" id="IPR025661">
    <property type="entry name" value="Pept_asp_AS"/>
</dbReference>
<evidence type="ECO:0000256" key="7">
    <source>
        <dbReference type="SAM" id="SignalP"/>
    </source>
</evidence>
<evidence type="ECO:0000256" key="4">
    <source>
        <dbReference type="ARBA" id="ARBA00022807"/>
    </source>
</evidence>
<keyword evidence="6" id="KW-1015">Disulfide bond</keyword>
<reference evidence="10 11" key="1">
    <citation type="journal article" date="2021" name="Elife">
        <title>Chloroplast acquisition without the gene transfer in kleptoplastic sea slugs, Plakobranchus ocellatus.</title>
        <authorList>
            <person name="Maeda T."/>
            <person name="Takahashi S."/>
            <person name="Yoshida T."/>
            <person name="Shimamura S."/>
            <person name="Takaki Y."/>
            <person name="Nagai Y."/>
            <person name="Toyoda A."/>
            <person name="Suzuki Y."/>
            <person name="Arimoto A."/>
            <person name="Ishii H."/>
            <person name="Satoh N."/>
            <person name="Nishiyama T."/>
            <person name="Hasebe M."/>
            <person name="Maruyama T."/>
            <person name="Minagawa J."/>
            <person name="Obokata J."/>
            <person name="Shigenobu S."/>
        </authorList>
    </citation>
    <scope>NUCLEOTIDE SEQUENCE [LARGE SCALE GENOMIC DNA]</scope>
</reference>
<keyword evidence="2" id="KW-0645">Protease</keyword>
<dbReference type="PROSITE" id="PS00639">
    <property type="entry name" value="THIOL_PROTEASE_HIS"/>
    <property type="match status" value="1"/>
</dbReference>
<dbReference type="InterPro" id="IPR039417">
    <property type="entry name" value="Peptidase_C1A_papain-like"/>
</dbReference>
<evidence type="ECO:0000313" key="11">
    <source>
        <dbReference type="Proteomes" id="UP000735302"/>
    </source>
</evidence>
<dbReference type="InterPro" id="IPR013201">
    <property type="entry name" value="Prot_inhib_I29"/>
</dbReference>
<dbReference type="PANTHER" id="PTHR12411">
    <property type="entry name" value="CYSTEINE PROTEASE FAMILY C1-RELATED"/>
    <property type="match status" value="1"/>
</dbReference>
<feature type="chain" id="PRO_5043506479" evidence="7">
    <location>
        <begin position="24"/>
        <end position="334"/>
    </location>
</feature>
<dbReference type="FunFam" id="3.90.70.10:FF:000006">
    <property type="entry name" value="Cathepsin S"/>
    <property type="match status" value="1"/>
</dbReference>
<evidence type="ECO:0000256" key="3">
    <source>
        <dbReference type="ARBA" id="ARBA00022801"/>
    </source>
</evidence>
<evidence type="ECO:0000256" key="1">
    <source>
        <dbReference type="ARBA" id="ARBA00008455"/>
    </source>
</evidence>
<dbReference type="SUPFAM" id="SSF54001">
    <property type="entry name" value="Cysteine proteinases"/>
    <property type="match status" value="1"/>
</dbReference>
<dbReference type="AlphaFoldDB" id="A0AAV3ZVQ4"/>
<dbReference type="InterPro" id="IPR000668">
    <property type="entry name" value="Peptidase_C1A_C"/>
</dbReference>
<dbReference type="Pfam" id="PF00112">
    <property type="entry name" value="Peptidase_C1"/>
    <property type="match status" value="1"/>
</dbReference>
<dbReference type="Pfam" id="PF08246">
    <property type="entry name" value="Inhibitor_I29"/>
    <property type="match status" value="1"/>
</dbReference>
<dbReference type="InterPro" id="IPR025660">
    <property type="entry name" value="Pept_his_AS"/>
</dbReference>
<evidence type="ECO:0000313" key="10">
    <source>
        <dbReference type="EMBL" id="GFN98741.1"/>
    </source>
</evidence>
<evidence type="ECO:0000256" key="6">
    <source>
        <dbReference type="ARBA" id="ARBA00023157"/>
    </source>
</evidence>
<organism evidence="10 11">
    <name type="scientific">Plakobranchus ocellatus</name>
    <dbReference type="NCBI Taxonomy" id="259542"/>
    <lineage>
        <taxon>Eukaryota</taxon>
        <taxon>Metazoa</taxon>
        <taxon>Spiralia</taxon>
        <taxon>Lophotrochozoa</taxon>
        <taxon>Mollusca</taxon>
        <taxon>Gastropoda</taxon>
        <taxon>Heterobranchia</taxon>
        <taxon>Euthyneura</taxon>
        <taxon>Panpulmonata</taxon>
        <taxon>Sacoglossa</taxon>
        <taxon>Placobranchoidea</taxon>
        <taxon>Plakobranchidae</taxon>
        <taxon>Plakobranchus</taxon>
    </lineage>
</organism>
<comment type="similarity">
    <text evidence="1">Belongs to the peptidase C1 family.</text>
</comment>
<keyword evidence="4" id="KW-0788">Thiol protease</keyword>
<feature type="domain" description="Cathepsin propeptide inhibitor" evidence="9">
    <location>
        <begin position="29"/>
        <end position="89"/>
    </location>
</feature>
<keyword evidence="3" id="KW-0378">Hydrolase</keyword>
<dbReference type="SMART" id="SM00645">
    <property type="entry name" value="Pept_C1"/>
    <property type="match status" value="1"/>
</dbReference>
<feature type="signal peptide" evidence="7">
    <location>
        <begin position="1"/>
        <end position="23"/>
    </location>
</feature>
<dbReference type="PROSITE" id="PS00640">
    <property type="entry name" value="THIOL_PROTEASE_ASN"/>
    <property type="match status" value="1"/>
</dbReference>
<gene>
    <name evidence="10" type="ORF">PoB_002524700</name>
</gene>
<dbReference type="CDD" id="cd02248">
    <property type="entry name" value="Peptidase_C1A"/>
    <property type="match status" value="1"/>
</dbReference>
<evidence type="ECO:0000259" key="8">
    <source>
        <dbReference type="SMART" id="SM00645"/>
    </source>
</evidence>
<evidence type="ECO:0000259" key="9">
    <source>
        <dbReference type="SMART" id="SM00848"/>
    </source>
</evidence>
<dbReference type="EMBL" id="BLXT01002861">
    <property type="protein sequence ID" value="GFN98741.1"/>
    <property type="molecule type" value="Genomic_DNA"/>
</dbReference>
<dbReference type="Proteomes" id="UP000735302">
    <property type="component" value="Unassembled WGS sequence"/>
</dbReference>
<keyword evidence="5" id="KW-0865">Zymogen</keyword>
<dbReference type="Gene3D" id="3.90.70.10">
    <property type="entry name" value="Cysteine proteinases"/>
    <property type="match status" value="1"/>
</dbReference>
<dbReference type="PROSITE" id="PS00139">
    <property type="entry name" value="THIOL_PROTEASE_CYS"/>
    <property type="match status" value="1"/>
</dbReference>
<proteinExistence type="inferred from homology"/>
<evidence type="ECO:0000256" key="2">
    <source>
        <dbReference type="ARBA" id="ARBA00022670"/>
    </source>
</evidence>
<feature type="domain" description="Peptidase C1A papain C-terminal" evidence="8">
    <location>
        <begin position="116"/>
        <end position="333"/>
    </location>
</feature>
<dbReference type="InterPro" id="IPR013128">
    <property type="entry name" value="Peptidase_C1A"/>
</dbReference>
<protein>
    <submittedName>
        <fullName evidence="10">Cathepsin l</fullName>
    </submittedName>
</protein>
<dbReference type="InterPro" id="IPR000169">
    <property type="entry name" value="Pept_cys_AS"/>
</dbReference>
<sequence length="334" mass="37266">MQTKGVFTLIAVALLCLIPVASASTYVEWAVFKHKYGKNYSSVKEETLRWMNWQQNMKEIEEHNAIFAAGKSSFYMAENKYSDMSREEYQKTMLPLRKTVDFGSVKSTGLPASNSLPQTVDWRTKGYVTEVKDQGHCGSCWAFSSTGSLEGQHFKATGKLVSLSESNLLDCTRRYGNLGCRGGFMDNAFDYIIDNVGIDTEKSYPYDPMESTCFFREKGLGATMKNYVYLPHGNETALQEAVAEIGPVSVAIDASLPEFQNYGGGVFNQSDCNPEKLDHAVLVVGYGHDTKSGLDYWIVKNSWGDSWGMKGYIWMARNKDNQCGIASVPIYPVV</sequence>
<accession>A0AAV3ZVQ4</accession>
<dbReference type="InterPro" id="IPR038765">
    <property type="entry name" value="Papain-like_cys_pep_sf"/>
</dbReference>
<comment type="caution">
    <text evidence="10">The sequence shown here is derived from an EMBL/GenBank/DDBJ whole genome shotgun (WGS) entry which is preliminary data.</text>
</comment>
<dbReference type="GO" id="GO:0008234">
    <property type="term" value="F:cysteine-type peptidase activity"/>
    <property type="evidence" value="ECO:0007669"/>
    <property type="project" value="UniProtKB-KW"/>
</dbReference>
<dbReference type="GO" id="GO:0006508">
    <property type="term" value="P:proteolysis"/>
    <property type="evidence" value="ECO:0007669"/>
    <property type="project" value="UniProtKB-KW"/>
</dbReference>
<name>A0AAV3ZVQ4_9GAST</name>
<keyword evidence="7" id="KW-0732">Signal</keyword>
<evidence type="ECO:0000256" key="5">
    <source>
        <dbReference type="ARBA" id="ARBA00023145"/>
    </source>
</evidence>
<keyword evidence="11" id="KW-1185">Reference proteome</keyword>